<dbReference type="GO" id="GO:0005524">
    <property type="term" value="F:ATP binding"/>
    <property type="evidence" value="ECO:0007669"/>
    <property type="project" value="InterPro"/>
</dbReference>
<dbReference type="InterPro" id="IPR011009">
    <property type="entry name" value="Kinase-like_dom_sf"/>
</dbReference>
<dbReference type="PRINTS" id="PR00109">
    <property type="entry name" value="TYRKINASE"/>
</dbReference>
<feature type="domain" description="Protein kinase" evidence="1">
    <location>
        <begin position="1"/>
        <end position="177"/>
    </location>
</feature>
<sequence length="247" mass="28189">MGSLHKNLCSVSKMNWMDKLTLLHCIISDLQMIHSQGLIHRDLHSGNILQDYLHSGYVADLGLSITTTKTLNAERRGVYGILPYIAPEVLDGEPYSTASDIYSFGIIMWEILYGKSVSYNQEFGTQLQIKICRENLRPKIIEDTPQCYINLMKECWEGDPIKRPSAQKIIDILTEWQNDKNILLELTKSDEILKNQSIHIQSYSDSSDGTDDGSDGSYKSKFIEFTTSFYQDSDLNNLNFEDLQITN</sequence>
<proteinExistence type="predicted"/>
<organism evidence="2 3">
    <name type="scientific">Gigaspora rosea</name>
    <dbReference type="NCBI Taxonomy" id="44941"/>
    <lineage>
        <taxon>Eukaryota</taxon>
        <taxon>Fungi</taxon>
        <taxon>Fungi incertae sedis</taxon>
        <taxon>Mucoromycota</taxon>
        <taxon>Glomeromycotina</taxon>
        <taxon>Glomeromycetes</taxon>
        <taxon>Diversisporales</taxon>
        <taxon>Gigasporaceae</taxon>
        <taxon>Gigaspora</taxon>
    </lineage>
</organism>
<dbReference type="Proteomes" id="UP000266673">
    <property type="component" value="Unassembled WGS sequence"/>
</dbReference>
<dbReference type="EMBL" id="QKWP01002721">
    <property type="protein sequence ID" value="RIB02360.1"/>
    <property type="molecule type" value="Genomic_DNA"/>
</dbReference>
<evidence type="ECO:0000259" key="1">
    <source>
        <dbReference type="PROSITE" id="PS50011"/>
    </source>
</evidence>
<dbReference type="Pfam" id="PF07714">
    <property type="entry name" value="PK_Tyr_Ser-Thr"/>
    <property type="match status" value="1"/>
</dbReference>
<protein>
    <submittedName>
        <fullName evidence="2">Kinase-like domain-containing protein</fullName>
    </submittedName>
</protein>
<dbReference type="AlphaFoldDB" id="A0A397TWD3"/>
<dbReference type="STRING" id="44941.A0A397TWD3"/>
<comment type="caution">
    <text evidence="2">The sequence shown here is derived from an EMBL/GenBank/DDBJ whole genome shotgun (WGS) entry which is preliminary data.</text>
</comment>
<dbReference type="OrthoDB" id="4062651at2759"/>
<dbReference type="GO" id="GO:0007165">
    <property type="term" value="P:signal transduction"/>
    <property type="evidence" value="ECO:0007669"/>
    <property type="project" value="TreeGrafter"/>
</dbReference>
<accession>A0A397TWD3</accession>
<dbReference type="GO" id="GO:0004672">
    <property type="term" value="F:protein kinase activity"/>
    <property type="evidence" value="ECO:0007669"/>
    <property type="project" value="InterPro"/>
</dbReference>
<name>A0A397TWD3_9GLOM</name>
<keyword evidence="2" id="KW-0808">Transferase</keyword>
<dbReference type="SUPFAM" id="SSF56112">
    <property type="entry name" value="Protein kinase-like (PK-like)"/>
    <property type="match status" value="1"/>
</dbReference>
<dbReference type="Gene3D" id="1.10.510.10">
    <property type="entry name" value="Transferase(Phosphotransferase) domain 1"/>
    <property type="match status" value="1"/>
</dbReference>
<dbReference type="PANTHER" id="PTHR23257">
    <property type="entry name" value="SERINE-THREONINE PROTEIN KINASE"/>
    <property type="match status" value="1"/>
</dbReference>
<reference evidence="2 3" key="1">
    <citation type="submission" date="2018-06" db="EMBL/GenBank/DDBJ databases">
        <title>Comparative genomics reveals the genomic features of Rhizophagus irregularis, R. cerebriforme, R. diaphanum and Gigaspora rosea, and their symbiotic lifestyle signature.</title>
        <authorList>
            <person name="Morin E."/>
            <person name="San Clemente H."/>
            <person name="Chen E.C.H."/>
            <person name="De La Providencia I."/>
            <person name="Hainaut M."/>
            <person name="Kuo A."/>
            <person name="Kohler A."/>
            <person name="Murat C."/>
            <person name="Tang N."/>
            <person name="Roy S."/>
            <person name="Loubradou J."/>
            <person name="Henrissat B."/>
            <person name="Grigoriev I.V."/>
            <person name="Corradi N."/>
            <person name="Roux C."/>
            <person name="Martin F.M."/>
        </authorList>
    </citation>
    <scope>NUCLEOTIDE SEQUENCE [LARGE SCALE GENOMIC DNA]</scope>
    <source>
        <strain evidence="2 3">DAOM 194757</strain>
    </source>
</reference>
<keyword evidence="2" id="KW-0418">Kinase</keyword>
<evidence type="ECO:0000313" key="2">
    <source>
        <dbReference type="EMBL" id="RIB02360.1"/>
    </source>
</evidence>
<evidence type="ECO:0000313" key="3">
    <source>
        <dbReference type="Proteomes" id="UP000266673"/>
    </source>
</evidence>
<gene>
    <name evidence="2" type="ORF">C2G38_888378</name>
</gene>
<dbReference type="PROSITE" id="PS50011">
    <property type="entry name" value="PROTEIN_KINASE_DOM"/>
    <property type="match status" value="1"/>
</dbReference>
<dbReference type="InterPro" id="IPR050167">
    <property type="entry name" value="Ser_Thr_protein_kinase"/>
</dbReference>
<dbReference type="InterPro" id="IPR000719">
    <property type="entry name" value="Prot_kinase_dom"/>
</dbReference>
<keyword evidence="3" id="KW-1185">Reference proteome</keyword>
<dbReference type="InterPro" id="IPR001245">
    <property type="entry name" value="Ser-Thr/Tyr_kinase_cat_dom"/>
</dbReference>
<dbReference type="GO" id="GO:0005737">
    <property type="term" value="C:cytoplasm"/>
    <property type="evidence" value="ECO:0007669"/>
    <property type="project" value="TreeGrafter"/>
</dbReference>